<comment type="catalytic activity">
    <reaction evidence="6">
        <text>glyoxylate + acetyl-CoA + H2O = (S)-malate + CoA + H(+)</text>
        <dbReference type="Rhea" id="RHEA:18181"/>
        <dbReference type="ChEBI" id="CHEBI:15377"/>
        <dbReference type="ChEBI" id="CHEBI:15378"/>
        <dbReference type="ChEBI" id="CHEBI:15589"/>
        <dbReference type="ChEBI" id="CHEBI:36655"/>
        <dbReference type="ChEBI" id="CHEBI:57287"/>
        <dbReference type="ChEBI" id="CHEBI:57288"/>
        <dbReference type="EC" id="2.3.3.9"/>
    </reaction>
</comment>
<feature type="domain" description="Malate synthase TIM barrel" evidence="7">
    <location>
        <begin position="176"/>
        <end position="422"/>
    </location>
</feature>
<evidence type="ECO:0000256" key="5">
    <source>
        <dbReference type="ARBA" id="ARBA00022679"/>
    </source>
</evidence>
<evidence type="ECO:0000259" key="9">
    <source>
        <dbReference type="Pfam" id="PF20659"/>
    </source>
</evidence>
<dbReference type="NCBIfam" id="TIGR01344">
    <property type="entry name" value="malate_syn_A"/>
    <property type="match status" value="1"/>
</dbReference>
<feature type="domain" description="Malate synthase N-terminal" evidence="8">
    <location>
        <begin position="27"/>
        <end position="83"/>
    </location>
</feature>
<feature type="domain" description="Malate synthase C-terminal" evidence="9">
    <location>
        <begin position="427"/>
        <end position="546"/>
    </location>
</feature>
<dbReference type="EC" id="2.3.3.9" evidence="2"/>
<reference evidence="10 11" key="1">
    <citation type="submission" date="2024-04" db="EMBL/GenBank/DDBJ databases">
        <title>Novel Shewanella species isolated from Baltic Sea sediments.</title>
        <authorList>
            <person name="Martin-Rodriguez A.J."/>
            <person name="Fernandez-Juarez V."/>
            <person name="Valeriano V.D."/>
            <person name="Mihindukulasooriya I."/>
            <person name="Ceresnova L."/>
            <person name="Joffre E."/>
            <person name="Jensie-Markopoulos S."/>
            <person name="Moore E.R.B."/>
            <person name="Sjoling A."/>
        </authorList>
    </citation>
    <scope>NUCLEOTIDE SEQUENCE [LARGE SCALE GENOMIC DNA]</scope>
    <source>
        <strain evidence="10 11">VAX-SP0-0CM-1</strain>
    </source>
</reference>
<dbReference type="EMBL" id="JBCHKU010000001">
    <property type="protein sequence ID" value="MEM6247253.1"/>
    <property type="molecule type" value="Genomic_DNA"/>
</dbReference>
<dbReference type="PANTHER" id="PTHR42902">
    <property type="entry name" value="MALATE SYNTHASE"/>
    <property type="match status" value="1"/>
</dbReference>
<dbReference type="InterPro" id="IPR048356">
    <property type="entry name" value="MS_N"/>
</dbReference>
<dbReference type="InterPro" id="IPR006252">
    <property type="entry name" value="Malate_synthA"/>
</dbReference>
<dbReference type="GO" id="GO:0004474">
    <property type="term" value="F:malate synthase activity"/>
    <property type="evidence" value="ECO:0007669"/>
    <property type="project" value="UniProtKB-EC"/>
</dbReference>
<evidence type="ECO:0000256" key="1">
    <source>
        <dbReference type="ARBA" id="ARBA00006394"/>
    </source>
</evidence>
<dbReference type="Gene3D" id="3.20.20.360">
    <property type="entry name" value="Malate synthase, domain 3"/>
    <property type="match status" value="1"/>
</dbReference>
<evidence type="ECO:0000256" key="4">
    <source>
        <dbReference type="ARBA" id="ARBA00022532"/>
    </source>
</evidence>
<dbReference type="PANTHER" id="PTHR42902:SF1">
    <property type="entry name" value="MALATE SYNTHASE 1-RELATED"/>
    <property type="match status" value="1"/>
</dbReference>
<evidence type="ECO:0000256" key="6">
    <source>
        <dbReference type="ARBA" id="ARBA00047918"/>
    </source>
</evidence>
<keyword evidence="5 10" id="KW-0808">Transferase</keyword>
<keyword evidence="3" id="KW-0329">Glyoxylate bypass</keyword>
<dbReference type="Proteomes" id="UP001489333">
    <property type="component" value="Unassembled WGS sequence"/>
</dbReference>
<dbReference type="Pfam" id="PF01274">
    <property type="entry name" value="MS_TIM-barrel"/>
    <property type="match status" value="1"/>
</dbReference>
<dbReference type="InterPro" id="IPR046363">
    <property type="entry name" value="MS_N_TIM-barrel_dom"/>
</dbReference>
<dbReference type="InterPro" id="IPR048355">
    <property type="entry name" value="MS_C"/>
</dbReference>
<protein>
    <recommendedName>
        <fullName evidence="2">malate synthase</fullName>
        <ecNumber evidence="2">2.3.3.9</ecNumber>
    </recommendedName>
</protein>
<dbReference type="InterPro" id="IPR011076">
    <property type="entry name" value="Malate_synth_sf"/>
</dbReference>
<name>A0ABU9UNB6_9GAMM</name>
<proteinExistence type="inferred from homology"/>
<evidence type="ECO:0000256" key="2">
    <source>
        <dbReference type="ARBA" id="ARBA00012636"/>
    </source>
</evidence>
<keyword evidence="10" id="KW-0012">Acyltransferase</keyword>
<sequence>MTEHTLSEQQLNSTLGKATANATLNIVGRDIPGQEVIFTEGAVALLESLCREFADEVPALLAKRKDRQARIDKGSLPDFLPETRAIRDGAWQIRGIPDDLLDRRVEITGPVERKMVINALNANAKVFMADFEDSLAPSWEKVVEGQINLRDAVRGDIEYTAPDTGKHYKLGPNPAVLICRVRGLHLKEKHVQFNGKAIPGSLFDFALYFYHNYRQLLAKGSGPYFYIPKLESHVEARWWAKVFAFVEERFCLQAGTIKCTCLIETLPAVFEMDEILYELRSNIVALNCGRWDYIFSYIKTLKRHSDRVLPDRQAVTMDTPFLSAYSRLLIKTCHKRGALAMGGMAAFIPAKDPVQNEAVLQRVRRDKELEARNGHDGTWVAHPGLADTAMGIFNEYIGQDHCNQLHITRDVDAPILASELLKTCDGERTEQGMRLNIRIALQYLEAWISGNGCVPIYGLMEDAATAEISRASIWQWIQHGKSLSNGKLVTKQLFKDMLVEELSNVKKEVGSDRFTHGKFTQAAVLLEDITTSDELVDFLTLPGYEMLTV</sequence>
<evidence type="ECO:0000259" key="7">
    <source>
        <dbReference type="Pfam" id="PF01274"/>
    </source>
</evidence>
<evidence type="ECO:0000256" key="3">
    <source>
        <dbReference type="ARBA" id="ARBA00022435"/>
    </source>
</evidence>
<dbReference type="Pfam" id="PF20659">
    <property type="entry name" value="MS_C"/>
    <property type="match status" value="1"/>
</dbReference>
<gene>
    <name evidence="10" type="primary">aceB</name>
    <name evidence="10" type="ORF">AAGS29_01335</name>
</gene>
<dbReference type="Pfam" id="PF20656">
    <property type="entry name" value="MS_N"/>
    <property type="match status" value="1"/>
</dbReference>
<dbReference type="InterPro" id="IPR044856">
    <property type="entry name" value="Malate_synth_C_sf"/>
</dbReference>
<dbReference type="Gene3D" id="1.20.1220.12">
    <property type="entry name" value="Malate synthase, domain III"/>
    <property type="match status" value="1"/>
</dbReference>
<evidence type="ECO:0000313" key="11">
    <source>
        <dbReference type="Proteomes" id="UP001489333"/>
    </source>
</evidence>
<keyword evidence="11" id="KW-1185">Reference proteome</keyword>
<keyword evidence="4" id="KW-0816">Tricarboxylic acid cycle</keyword>
<comment type="caution">
    <text evidence="10">The sequence shown here is derived from an EMBL/GenBank/DDBJ whole genome shotgun (WGS) entry which is preliminary data.</text>
</comment>
<comment type="similarity">
    <text evidence="1">Belongs to the malate synthase family.</text>
</comment>
<dbReference type="SUPFAM" id="SSF51645">
    <property type="entry name" value="Malate synthase G"/>
    <property type="match status" value="1"/>
</dbReference>
<dbReference type="InterPro" id="IPR001465">
    <property type="entry name" value="Malate_synthase_TIM"/>
</dbReference>
<accession>A0ABU9UNB6</accession>
<evidence type="ECO:0000313" key="10">
    <source>
        <dbReference type="EMBL" id="MEM6247253.1"/>
    </source>
</evidence>
<dbReference type="CDD" id="cd00727">
    <property type="entry name" value="malate_synt_A"/>
    <property type="match status" value="1"/>
</dbReference>
<dbReference type="RefSeq" id="WP_342901738.1">
    <property type="nucleotide sequence ID" value="NZ_JBCHKU010000001.1"/>
</dbReference>
<dbReference type="PIRSF" id="PIRSF001363">
    <property type="entry name" value="Malate_synth"/>
    <property type="match status" value="1"/>
</dbReference>
<organism evidence="10 11">
    <name type="scientific">Shewanella vaxholmensis</name>
    <dbReference type="NCBI Taxonomy" id="3063535"/>
    <lineage>
        <taxon>Bacteria</taxon>
        <taxon>Pseudomonadati</taxon>
        <taxon>Pseudomonadota</taxon>
        <taxon>Gammaproteobacteria</taxon>
        <taxon>Alteromonadales</taxon>
        <taxon>Shewanellaceae</taxon>
        <taxon>Shewanella</taxon>
    </lineage>
</organism>
<evidence type="ECO:0000259" key="8">
    <source>
        <dbReference type="Pfam" id="PF20656"/>
    </source>
</evidence>